<sequence length="87" mass="9487">MVLAAFAVASFCAFCGHVLATETLIIPQGRIRGTVRQSRDSNPYYAFLGIPYALPPVEDLRFKVKFSSISESTPGIFFSIAENTPSV</sequence>
<gene>
    <name evidence="5" type="primary">LOC113471328</name>
</gene>
<proteinExistence type="predicted"/>
<keyword evidence="1" id="KW-0325">Glycoprotein</keyword>
<dbReference type="SUPFAM" id="SSF53474">
    <property type="entry name" value="alpha/beta-Hydrolases"/>
    <property type="match status" value="1"/>
</dbReference>
<reference evidence="5" key="1">
    <citation type="submission" date="2025-08" db="UniProtKB">
        <authorList>
            <consortium name="RefSeq"/>
        </authorList>
    </citation>
    <scope>IDENTIFICATION</scope>
</reference>
<dbReference type="PaxDb" id="121845-A0A3Q0JCH2"/>
<evidence type="ECO:0000313" key="5">
    <source>
        <dbReference type="RefSeq" id="XP_026686212.1"/>
    </source>
</evidence>
<evidence type="ECO:0000259" key="3">
    <source>
        <dbReference type="Pfam" id="PF00135"/>
    </source>
</evidence>
<dbReference type="RefSeq" id="XP_026686212.1">
    <property type="nucleotide sequence ID" value="XM_026830411.1"/>
</dbReference>
<dbReference type="Pfam" id="PF00135">
    <property type="entry name" value="COesterase"/>
    <property type="match status" value="1"/>
</dbReference>
<dbReference type="Proteomes" id="UP000079169">
    <property type="component" value="Unplaced"/>
</dbReference>
<organism evidence="4 5">
    <name type="scientific">Diaphorina citri</name>
    <name type="common">Asian citrus psyllid</name>
    <dbReference type="NCBI Taxonomy" id="121845"/>
    <lineage>
        <taxon>Eukaryota</taxon>
        <taxon>Metazoa</taxon>
        <taxon>Ecdysozoa</taxon>
        <taxon>Arthropoda</taxon>
        <taxon>Hexapoda</taxon>
        <taxon>Insecta</taxon>
        <taxon>Pterygota</taxon>
        <taxon>Neoptera</taxon>
        <taxon>Paraneoptera</taxon>
        <taxon>Hemiptera</taxon>
        <taxon>Sternorrhyncha</taxon>
        <taxon>Psylloidea</taxon>
        <taxon>Psyllidae</taxon>
        <taxon>Diaphorininae</taxon>
        <taxon>Diaphorina</taxon>
    </lineage>
</organism>
<feature type="chain" id="PRO_5018054637" evidence="2">
    <location>
        <begin position="21"/>
        <end position="87"/>
    </location>
</feature>
<dbReference type="Gene3D" id="3.40.50.1820">
    <property type="entry name" value="alpha/beta hydrolase"/>
    <property type="match status" value="1"/>
</dbReference>
<feature type="domain" description="Carboxylesterase type B" evidence="3">
    <location>
        <begin position="24"/>
        <end position="63"/>
    </location>
</feature>
<dbReference type="InterPro" id="IPR029058">
    <property type="entry name" value="AB_hydrolase_fold"/>
</dbReference>
<feature type="signal peptide" evidence="2">
    <location>
        <begin position="1"/>
        <end position="20"/>
    </location>
</feature>
<dbReference type="KEGG" id="dci:113471328"/>
<dbReference type="STRING" id="121845.A0A3Q0JCH2"/>
<protein>
    <submittedName>
        <fullName evidence="5">Uncharacterized protein LOC113471328</fullName>
    </submittedName>
</protein>
<name>A0A3Q0JCH2_DIACI</name>
<accession>A0A3Q0JCH2</accession>
<evidence type="ECO:0000256" key="1">
    <source>
        <dbReference type="ARBA" id="ARBA00023180"/>
    </source>
</evidence>
<dbReference type="GeneID" id="113471328"/>
<keyword evidence="2" id="KW-0732">Signal</keyword>
<evidence type="ECO:0000313" key="4">
    <source>
        <dbReference type="Proteomes" id="UP000079169"/>
    </source>
</evidence>
<evidence type="ECO:0000256" key="2">
    <source>
        <dbReference type="SAM" id="SignalP"/>
    </source>
</evidence>
<keyword evidence="4" id="KW-1185">Reference proteome</keyword>
<dbReference type="AlphaFoldDB" id="A0A3Q0JCH2"/>
<dbReference type="InterPro" id="IPR002018">
    <property type="entry name" value="CarbesteraseB"/>
</dbReference>